<accession>A0ABP0GWB6</accession>
<comment type="caution">
    <text evidence="3">The sequence shown here is derived from an EMBL/GenBank/DDBJ whole genome shotgun (WGS) entry which is preliminary data.</text>
</comment>
<protein>
    <submittedName>
        <fullName evidence="3">Uncharacterized protein</fullName>
    </submittedName>
</protein>
<feature type="region of interest" description="Disordered" evidence="1">
    <location>
        <begin position="81"/>
        <end position="101"/>
    </location>
</feature>
<feature type="signal peptide" evidence="2">
    <location>
        <begin position="1"/>
        <end position="21"/>
    </location>
</feature>
<name>A0ABP0GWB6_CLALP</name>
<evidence type="ECO:0000313" key="3">
    <source>
        <dbReference type="EMBL" id="CAK8695089.1"/>
    </source>
</evidence>
<reference evidence="3 4" key="1">
    <citation type="submission" date="2024-02" db="EMBL/GenBank/DDBJ databases">
        <authorList>
            <person name="Daric V."/>
            <person name="Darras S."/>
        </authorList>
    </citation>
    <scope>NUCLEOTIDE SEQUENCE [LARGE SCALE GENOMIC DNA]</scope>
</reference>
<gene>
    <name evidence="3" type="ORF">CVLEPA_LOCUS28378</name>
</gene>
<evidence type="ECO:0000313" key="4">
    <source>
        <dbReference type="Proteomes" id="UP001642483"/>
    </source>
</evidence>
<keyword evidence="2" id="KW-0732">Signal</keyword>
<feature type="chain" id="PRO_5047082245" evidence="2">
    <location>
        <begin position="22"/>
        <end position="151"/>
    </location>
</feature>
<evidence type="ECO:0000256" key="2">
    <source>
        <dbReference type="SAM" id="SignalP"/>
    </source>
</evidence>
<feature type="compositionally biased region" description="Basic residues" evidence="1">
    <location>
        <begin position="85"/>
        <end position="101"/>
    </location>
</feature>
<proteinExistence type="predicted"/>
<dbReference type="EMBL" id="CAWYQH010000141">
    <property type="protein sequence ID" value="CAK8695089.1"/>
    <property type="molecule type" value="Genomic_DNA"/>
</dbReference>
<evidence type="ECO:0000256" key="1">
    <source>
        <dbReference type="SAM" id="MobiDB-lite"/>
    </source>
</evidence>
<dbReference type="Proteomes" id="UP001642483">
    <property type="component" value="Unassembled WGS sequence"/>
</dbReference>
<sequence length="151" mass="17380">MKLLHLWSIAMVAMFFRATEGKPVPKDTRGVLQRLLADAFGDAGSGGIDLIYNEPEPKADSVLIPRLMSALSNEYENFQVNDSHKRQHSRRNAPDRRHIRRRPGGRYRCQKNKEGKCKIVKCNFGTAIDRLSYNPRFGCPILQRLGEQRKW</sequence>
<organism evidence="3 4">
    <name type="scientific">Clavelina lepadiformis</name>
    <name type="common">Light-bulb sea squirt</name>
    <name type="synonym">Ascidia lepadiformis</name>
    <dbReference type="NCBI Taxonomy" id="159417"/>
    <lineage>
        <taxon>Eukaryota</taxon>
        <taxon>Metazoa</taxon>
        <taxon>Chordata</taxon>
        <taxon>Tunicata</taxon>
        <taxon>Ascidiacea</taxon>
        <taxon>Aplousobranchia</taxon>
        <taxon>Clavelinidae</taxon>
        <taxon>Clavelina</taxon>
    </lineage>
</organism>
<keyword evidence="4" id="KW-1185">Reference proteome</keyword>